<comment type="caution">
    <text evidence="2">The sequence shown here is derived from an EMBL/GenBank/DDBJ whole genome shotgun (WGS) entry which is preliminary data.</text>
</comment>
<name>A0A1G2GX76_9BACT</name>
<dbReference type="AlphaFoldDB" id="A0A1G2GX76"/>
<feature type="domain" description="DOD-type homing endonuclease" evidence="1">
    <location>
        <begin position="23"/>
        <end position="165"/>
    </location>
</feature>
<sequence length="195" mass="22576">MKALGKIKSAYPPLEKNGDLAELIGVVLGDGHICVYPRSEELRLISNSNNPDFIKRYAQLMEGVFQKKPYIIPSKSANFTKIGFYEKYIEERLGVPSGARKNLDIKVPDWIFKNEKFIVRYLRGLYEAEGSFCVHKPTSTYKFLFSNRNESMLKNVHDLMQLLGFHPHTSQYQIQISRKEEVYSAIKVLGFRDYK</sequence>
<dbReference type="InterPro" id="IPR027434">
    <property type="entry name" value="Homing_endonucl"/>
</dbReference>
<dbReference type="PROSITE" id="PS50819">
    <property type="entry name" value="INTEIN_ENDONUCLEASE"/>
    <property type="match status" value="1"/>
</dbReference>
<dbReference type="InterPro" id="IPR004860">
    <property type="entry name" value="LAGLIDADG_dom"/>
</dbReference>
<reference evidence="2 3" key="1">
    <citation type="journal article" date="2016" name="Nat. Commun.">
        <title>Thousands of microbial genomes shed light on interconnected biogeochemical processes in an aquifer system.</title>
        <authorList>
            <person name="Anantharaman K."/>
            <person name="Brown C.T."/>
            <person name="Hug L.A."/>
            <person name="Sharon I."/>
            <person name="Castelle C.J."/>
            <person name="Probst A.J."/>
            <person name="Thomas B.C."/>
            <person name="Singh A."/>
            <person name="Wilkins M.J."/>
            <person name="Karaoz U."/>
            <person name="Brodie E.L."/>
            <person name="Williams K.H."/>
            <person name="Hubbard S.S."/>
            <person name="Banfield J.F."/>
        </authorList>
    </citation>
    <scope>NUCLEOTIDE SEQUENCE [LARGE SCALE GENOMIC DNA]</scope>
</reference>
<evidence type="ECO:0000259" key="1">
    <source>
        <dbReference type="PROSITE" id="PS50819"/>
    </source>
</evidence>
<dbReference type="STRING" id="1802128.A3H64_02620"/>
<dbReference type="SUPFAM" id="SSF55608">
    <property type="entry name" value="Homing endonucleases"/>
    <property type="match status" value="1"/>
</dbReference>
<proteinExistence type="predicted"/>
<dbReference type="Pfam" id="PF14528">
    <property type="entry name" value="LAGLIDADG_3"/>
    <property type="match status" value="1"/>
</dbReference>
<dbReference type="GO" id="GO:0004519">
    <property type="term" value="F:endonuclease activity"/>
    <property type="evidence" value="ECO:0007669"/>
    <property type="project" value="InterPro"/>
</dbReference>
<accession>A0A1G2GX76</accession>
<dbReference type="InterPro" id="IPR004042">
    <property type="entry name" value="Intein_endonuc_central"/>
</dbReference>
<dbReference type="PRINTS" id="PR00379">
    <property type="entry name" value="INTEIN"/>
</dbReference>
<dbReference type="Gene3D" id="3.10.28.10">
    <property type="entry name" value="Homing endonucleases"/>
    <property type="match status" value="1"/>
</dbReference>
<organism evidence="2 3">
    <name type="scientific">Candidatus Ryanbacteria bacterium RIFCSPLOWO2_02_FULL_45_11c</name>
    <dbReference type="NCBI Taxonomy" id="1802128"/>
    <lineage>
        <taxon>Bacteria</taxon>
        <taxon>Candidatus Ryaniibacteriota</taxon>
    </lineage>
</organism>
<protein>
    <recommendedName>
        <fullName evidence="1">DOD-type homing endonuclease domain-containing protein</fullName>
    </recommendedName>
</protein>
<evidence type="ECO:0000313" key="3">
    <source>
        <dbReference type="Proteomes" id="UP000178186"/>
    </source>
</evidence>
<dbReference type="EMBL" id="MHNY01000039">
    <property type="protein sequence ID" value="OGZ54793.1"/>
    <property type="molecule type" value="Genomic_DNA"/>
</dbReference>
<dbReference type="InterPro" id="IPR006142">
    <property type="entry name" value="INTEIN"/>
</dbReference>
<dbReference type="Proteomes" id="UP000178186">
    <property type="component" value="Unassembled WGS sequence"/>
</dbReference>
<dbReference type="GO" id="GO:0016539">
    <property type="term" value="P:intein-mediated protein splicing"/>
    <property type="evidence" value="ECO:0007669"/>
    <property type="project" value="InterPro"/>
</dbReference>
<gene>
    <name evidence="2" type="ORF">A3H64_02620</name>
</gene>
<evidence type="ECO:0000313" key="2">
    <source>
        <dbReference type="EMBL" id="OGZ54793.1"/>
    </source>
</evidence>